<evidence type="ECO:0000313" key="3">
    <source>
        <dbReference type="Proteomes" id="UP000237000"/>
    </source>
</evidence>
<dbReference type="GO" id="GO:0009898">
    <property type="term" value="C:cytoplasmic side of plasma membrane"/>
    <property type="evidence" value="ECO:0007669"/>
    <property type="project" value="TreeGrafter"/>
</dbReference>
<evidence type="ECO:0000256" key="1">
    <source>
        <dbReference type="SAM" id="Coils"/>
    </source>
</evidence>
<keyword evidence="1" id="KW-0175">Coiled coil</keyword>
<gene>
    <name evidence="2" type="ORF">TorRG33x02_155020</name>
</gene>
<keyword evidence="3" id="KW-1185">Reference proteome</keyword>
<accession>A0A2P5ETG5</accession>
<organism evidence="2 3">
    <name type="scientific">Trema orientale</name>
    <name type="common">Charcoal tree</name>
    <name type="synonym">Celtis orientalis</name>
    <dbReference type="NCBI Taxonomy" id="63057"/>
    <lineage>
        <taxon>Eukaryota</taxon>
        <taxon>Viridiplantae</taxon>
        <taxon>Streptophyta</taxon>
        <taxon>Embryophyta</taxon>
        <taxon>Tracheophyta</taxon>
        <taxon>Spermatophyta</taxon>
        <taxon>Magnoliopsida</taxon>
        <taxon>eudicotyledons</taxon>
        <taxon>Gunneridae</taxon>
        <taxon>Pentapetalae</taxon>
        <taxon>rosids</taxon>
        <taxon>fabids</taxon>
        <taxon>Rosales</taxon>
        <taxon>Cannabaceae</taxon>
        <taxon>Trema</taxon>
    </lineage>
</organism>
<sequence length="457" mass="50419">MEMGLNPTPNSNPDPNPKLIKEYIGEKVGDWDDEMACRARFKDFSGQRSDWQPIFLFWRDLILNIARHFRLVLLRPSQVKKEWFNRGGLTPLCLDHVLLVMYNEGDIVPIEQLVDPIPPTGPLSQVFRKVRNFMVRLGPIIATPQSINAHDVFIVMSVLKDKAAHLIDHLSQTHWTSSAIITISRFHQICGCGCGGAAVDDEASATLSFLSAQGKALHFSLNKGDIIQGVKVSLSASPVSSISSLDCDILHLIWTTEKLEQQLVVIDQRCERSRKSAIASLNSGNKNVALRHMRALKLANESREKCATLLNRVEEVLTVIGNAESTKKVTEAIKIGAQAIKEHKISVKEVQHSLEELEESIDLQKQVESALESSPSYTSVEDEDIEEEFKKLELEIGSGNPRGPIPQVVAHSAAGETEGFESAESLADAFSNLKFVDGPSTQAVAAKETKKSELEAA</sequence>
<dbReference type="OrthoDB" id="10250120at2759"/>
<protein>
    <submittedName>
        <fullName evidence="2">Snf7 family</fullName>
    </submittedName>
</protein>
<proteinExistence type="predicted"/>
<dbReference type="Gene3D" id="6.10.140.1230">
    <property type="match status" value="1"/>
</dbReference>
<dbReference type="GO" id="GO:0006900">
    <property type="term" value="P:vesicle budding from membrane"/>
    <property type="evidence" value="ECO:0007669"/>
    <property type="project" value="TreeGrafter"/>
</dbReference>
<dbReference type="PANTHER" id="PTHR22761">
    <property type="entry name" value="CHARGED MULTIVESICULAR BODY PROTEIN"/>
    <property type="match status" value="1"/>
</dbReference>
<comment type="caution">
    <text evidence="2">The sequence shown here is derived from an EMBL/GenBank/DDBJ whole genome shotgun (WGS) entry which is preliminary data.</text>
</comment>
<dbReference type="EMBL" id="JXTC01000102">
    <property type="protein sequence ID" value="PON88796.1"/>
    <property type="molecule type" value="Genomic_DNA"/>
</dbReference>
<evidence type="ECO:0000313" key="2">
    <source>
        <dbReference type="EMBL" id="PON88796.1"/>
    </source>
</evidence>
<dbReference type="Proteomes" id="UP000237000">
    <property type="component" value="Unassembled WGS sequence"/>
</dbReference>
<dbReference type="GO" id="GO:0032511">
    <property type="term" value="P:late endosome to vacuole transport via multivesicular body sorting pathway"/>
    <property type="evidence" value="ECO:0007669"/>
    <property type="project" value="TreeGrafter"/>
</dbReference>
<dbReference type="PANTHER" id="PTHR22761:SF7">
    <property type="entry name" value="SNF7 FAMILY PROTEIN"/>
    <property type="match status" value="1"/>
</dbReference>
<dbReference type="GO" id="GO:0000815">
    <property type="term" value="C:ESCRT III complex"/>
    <property type="evidence" value="ECO:0007669"/>
    <property type="project" value="TreeGrafter"/>
</dbReference>
<dbReference type="FunCoup" id="A0A2P5ETG5">
    <property type="interactions" value="2627"/>
</dbReference>
<name>A0A2P5ETG5_TREOI</name>
<feature type="coiled-coil region" evidence="1">
    <location>
        <begin position="340"/>
        <end position="374"/>
    </location>
</feature>
<dbReference type="AlphaFoldDB" id="A0A2P5ETG5"/>
<dbReference type="GO" id="GO:0005771">
    <property type="term" value="C:multivesicular body"/>
    <property type="evidence" value="ECO:0007669"/>
    <property type="project" value="TreeGrafter"/>
</dbReference>
<dbReference type="Pfam" id="PF25880">
    <property type="entry name" value="WHD_CHMP7_1st"/>
    <property type="match status" value="1"/>
</dbReference>
<reference evidence="3" key="1">
    <citation type="submission" date="2016-06" db="EMBL/GenBank/DDBJ databases">
        <title>Parallel loss of symbiosis genes in relatives of nitrogen-fixing non-legume Parasponia.</title>
        <authorList>
            <person name="Van Velzen R."/>
            <person name="Holmer R."/>
            <person name="Bu F."/>
            <person name="Rutten L."/>
            <person name="Van Zeijl A."/>
            <person name="Liu W."/>
            <person name="Santuari L."/>
            <person name="Cao Q."/>
            <person name="Sharma T."/>
            <person name="Shen D."/>
            <person name="Roswanjaya Y."/>
            <person name="Wardhani T."/>
            <person name="Kalhor M.S."/>
            <person name="Jansen J."/>
            <person name="Van den Hoogen J."/>
            <person name="Gungor B."/>
            <person name="Hartog M."/>
            <person name="Hontelez J."/>
            <person name="Verver J."/>
            <person name="Yang W.-C."/>
            <person name="Schijlen E."/>
            <person name="Repin R."/>
            <person name="Schilthuizen M."/>
            <person name="Schranz E."/>
            <person name="Heidstra R."/>
            <person name="Miyata K."/>
            <person name="Fedorova E."/>
            <person name="Kohlen W."/>
            <person name="Bisseling T."/>
            <person name="Smit S."/>
            <person name="Geurts R."/>
        </authorList>
    </citation>
    <scope>NUCLEOTIDE SEQUENCE [LARGE SCALE GENOMIC DNA]</scope>
    <source>
        <strain evidence="3">cv. RG33-2</strain>
    </source>
</reference>
<dbReference type="InParanoid" id="A0A2P5ETG5"/>
<dbReference type="InterPro" id="IPR005024">
    <property type="entry name" value="Snf7_fam"/>
</dbReference>
<dbReference type="Pfam" id="PF03357">
    <property type="entry name" value="Snf7"/>
    <property type="match status" value="1"/>
</dbReference>
<dbReference type="STRING" id="63057.A0A2P5ETG5"/>